<comment type="caution">
    <text evidence="3">The sequence shown here is derived from an EMBL/GenBank/DDBJ whole genome shotgun (WGS) entry which is preliminary data.</text>
</comment>
<dbReference type="InterPro" id="IPR006726">
    <property type="entry name" value="PHBA_efflux_AaeB/fusaric-R"/>
</dbReference>
<keyword evidence="4" id="KW-1185">Reference proteome</keyword>
<feature type="coiled-coil region" evidence="1">
    <location>
        <begin position="277"/>
        <end position="306"/>
    </location>
</feature>
<name>A0AAD5XX63_9FUNG</name>
<protein>
    <submittedName>
        <fullName evidence="3">Uncharacterized protein</fullName>
    </submittedName>
</protein>
<feature type="transmembrane region" description="Helical" evidence="2">
    <location>
        <begin position="20"/>
        <end position="39"/>
    </location>
</feature>
<sequence>MKNKEKSYGAFVKKSYGRFVGTIIGGFSGLLLMTVVFLLPPECFQCSYKPWTLAVGTALFCGLFSYRKIKYSASAYLYLTCSLTLVIVVLGEYSRDDDVEDGVYHHYTSAVQRLFSVMIGVCVSFIVSNLFPVKSSSLIPEVLGEILLETSNLIDFITNSRESSDLDNFNNADLFNNELEIELEIKKFKQEAFKKMEKISKITEKMKVELELSDKEMFLNQLEVNSVKFGKSALEVLKKIFYLTNSIISFGKIFHFSLTINREFNFRLFFEIISNSMKKVSKLLQNHRLNIKNLQKKTNLEEEEEALVEFGNLNNPREVLPLVKKIINLVKVNFREFHLKVFNYENLKKSNKNEINCIEHVEKFGFSEWDWINFNNFVFNFLQILNEFEELIEILEKML</sequence>
<dbReference type="Proteomes" id="UP001211065">
    <property type="component" value="Unassembled WGS sequence"/>
</dbReference>
<feature type="transmembrane region" description="Helical" evidence="2">
    <location>
        <begin position="51"/>
        <end position="69"/>
    </location>
</feature>
<keyword evidence="2" id="KW-1133">Transmembrane helix</keyword>
<keyword evidence="2" id="KW-0472">Membrane</keyword>
<organism evidence="3 4">
    <name type="scientific">Clydaea vesicula</name>
    <dbReference type="NCBI Taxonomy" id="447962"/>
    <lineage>
        <taxon>Eukaryota</taxon>
        <taxon>Fungi</taxon>
        <taxon>Fungi incertae sedis</taxon>
        <taxon>Chytridiomycota</taxon>
        <taxon>Chytridiomycota incertae sedis</taxon>
        <taxon>Chytridiomycetes</taxon>
        <taxon>Lobulomycetales</taxon>
        <taxon>Lobulomycetaceae</taxon>
        <taxon>Clydaea</taxon>
    </lineage>
</organism>
<evidence type="ECO:0000256" key="1">
    <source>
        <dbReference type="SAM" id="Coils"/>
    </source>
</evidence>
<dbReference type="AlphaFoldDB" id="A0AAD5XX63"/>
<dbReference type="Pfam" id="PF04632">
    <property type="entry name" value="FUSC"/>
    <property type="match status" value="1"/>
</dbReference>
<dbReference type="GO" id="GO:0022857">
    <property type="term" value="F:transmembrane transporter activity"/>
    <property type="evidence" value="ECO:0007669"/>
    <property type="project" value="InterPro"/>
</dbReference>
<accession>A0AAD5XX63</accession>
<dbReference type="EMBL" id="JADGJW010001278">
    <property type="protein sequence ID" value="KAJ3204657.1"/>
    <property type="molecule type" value="Genomic_DNA"/>
</dbReference>
<gene>
    <name evidence="3" type="ORF">HK099_001060</name>
</gene>
<dbReference type="GO" id="GO:0005886">
    <property type="term" value="C:plasma membrane"/>
    <property type="evidence" value="ECO:0007669"/>
    <property type="project" value="InterPro"/>
</dbReference>
<proteinExistence type="predicted"/>
<feature type="transmembrane region" description="Helical" evidence="2">
    <location>
        <begin position="114"/>
        <end position="131"/>
    </location>
</feature>
<evidence type="ECO:0000313" key="4">
    <source>
        <dbReference type="Proteomes" id="UP001211065"/>
    </source>
</evidence>
<reference evidence="3" key="1">
    <citation type="submission" date="2020-05" db="EMBL/GenBank/DDBJ databases">
        <title>Phylogenomic resolution of chytrid fungi.</title>
        <authorList>
            <person name="Stajich J.E."/>
            <person name="Amses K."/>
            <person name="Simmons R."/>
            <person name="Seto K."/>
            <person name="Myers J."/>
            <person name="Bonds A."/>
            <person name="Quandt C.A."/>
            <person name="Barry K."/>
            <person name="Liu P."/>
            <person name="Grigoriev I."/>
            <person name="Longcore J.E."/>
            <person name="James T.Y."/>
        </authorList>
    </citation>
    <scope>NUCLEOTIDE SEQUENCE</scope>
    <source>
        <strain evidence="3">JEL0476</strain>
    </source>
</reference>
<evidence type="ECO:0000256" key="2">
    <source>
        <dbReference type="SAM" id="Phobius"/>
    </source>
</evidence>
<keyword evidence="1" id="KW-0175">Coiled coil</keyword>
<feature type="transmembrane region" description="Helical" evidence="2">
    <location>
        <begin position="76"/>
        <end position="94"/>
    </location>
</feature>
<evidence type="ECO:0000313" key="3">
    <source>
        <dbReference type="EMBL" id="KAJ3204657.1"/>
    </source>
</evidence>
<keyword evidence="2" id="KW-0812">Transmembrane</keyword>